<dbReference type="AlphaFoldDB" id="A0AAW1YAZ6"/>
<dbReference type="EMBL" id="JBEDUW010000002">
    <property type="protein sequence ID" value="KAK9946284.1"/>
    <property type="molecule type" value="Genomic_DNA"/>
</dbReference>
<proteinExistence type="predicted"/>
<keyword evidence="2" id="KW-1185">Reference proteome</keyword>
<organism evidence="1 2">
    <name type="scientific">Rubus argutus</name>
    <name type="common">Southern blackberry</name>
    <dbReference type="NCBI Taxonomy" id="59490"/>
    <lineage>
        <taxon>Eukaryota</taxon>
        <taxon>Viridiplantae</taxon>
        <taxon>Streptophyta</taxon>
        <taxon>Embryophyta</taxon>
        <taxon>Tracheophyta</taxon>
        <taxon>Spermatophyta</taxon>
        <taxon>Magnoliopsida</taxon>
        <taxon>eudicotyledons</taxon>
        <taxon>Gunneridae</taxon>
        <taxon>Pentapetalae</taxon>
        <taxon>rosids</taxon>
        <taxon>fabids</taxon>
        <taxon>Rosales</taxon>
        <taxon>Rosaceae</taxon>
        <taxon>Rosoideae</taxon>
        <taxon>Rosoideae incertae sedis</taxon>
        <taxon>Rubus</taxon>
    </lineage>
</organism>
<name>A0AAW1YAZ6_RUBAR</name>
<evidence type="ECO:0000313" key="2">
    <source>
        <dbReference type="Proteomes" id="UP001457282"/>
    </source>
</evidence>
<dbReference type="Proteomes" id="UP001457282">
    <property type="component" value="Unassembled WGS sequence"/>
</dbReference>
<accession>A0AAW1YAZ6</accession>
<reference evidence="1 2" key="1">
    <citation type="journal article" date="2023" name="G3 (Bethesda)">
        <title>A chromosome-length genome assembly and annotation of blackberry (Rubus argutus, cv. 'Hillquist').</title>
        <authorList>
            <person name="Bruna T."/>
            <person name="Aryal R."/>
            <person name="Dudchenko O."/>
            <person name="Sargent D.J."/>
            <person name="Mead D."/>
            <person name="Buti M."/>
            <person name="Cavallini A."/>
            <person name="Hytonen T."/>
            <person name="Andres J."/>
            <person name="Pham M."/>
            <person name="Weisz D."/>
            <person name="Mascagni F."/>
            <person name="Usai G."/>
            <person name="Natali L."/>
            <person name="Bassil N."/>
            <person name="Fernandez G.E."/>
            <person name="Lomsadze A."/>
            <person name="Armour M."/>
            <person name="Olukolu B."/>
            <person name="Poorten T."/>
            <person name="Britton C."/>
            <person name="Davik J."/>
            <person name="Ashrafi H."/>
            <person name="Aiden E.L."/>
            <person name="Borodovsky M."/>
            <person name="Worthington M."/>
        </authorList>
    </citation>
    <scope>NUCLEOTIDE SEQUENCE [LARGE SCALE GENOMIC DNA]</scope>
    <source>
        <strain evidence="1">PI 553951</strain>
    </source>
</reference>
<comment type="caution">
    <text evidence="1">The sequence shown here is derived from an EMBL/GenBank/DDBJ whole genome shotgun (WGS) entry which is preliminary data.</text>
</comment>
<gene>
    <name evidence="1" type="ORF">M0R45_011757</name>
</gene>
<protein>
    <submittedName>
        <fullName evidence="1">Uncharacterized protein</fullName>
    </submittedName>
</protein>
<evidence type="ECO:0000313" key="1">
    <source>
        <dbReference type="EMBL" id="KAK9946284.1"/>
    </source>
</evidence>
<sequence>MAPINKFAPPSPCRCGIKLLSRRNRNYAFKSFCNRCRQPCLLVDTKILLDFKWFAQTGDTICTVDSQDLSYRRKNQKPYKVKDPEVRRFVDKCLVTASHRLSAQELLKDHFLLSDDYGYDLRPVDCQRDFYEVGSLLRQPYPGLNHSNSSMSNGYANYDD</sequence>